<accession>A0A0H5NQV8</accession>
<dbReference type="Gene3D" id="1.20.120.450">
    <property type="entry name" value="dinb family like domain"/>
    <property type="match status" value="1"/>
</dbReference>
<dbReference type="EMBL" id="LN868938">
    <property type="protein sequence ID" value="CRY77727.1"/>
    <property type="molecule type" value="Genomic_DNA"/>
</dbReference>
<name>A0A0H5NQV8_NOCFR</name>
<dbReference type="AlphaFoldDB" id="A0A0H5NQV8"/>
<organism evidence="2 3">
    <name type="scientific">Nocardia farcinica</name>
    <dbReference type="NCBI Taxonomy" id="37329"/>
    <lineage>
        <taxon>Bacteria</taxon>
        <taxon>Bacillati</taxon>
        <taxon>Actinomycetota</taxon>
        <taxon>Actinomycetes</taxon>
        <taxon>Mycobacteriales</taxon>
        <taxon>Nocardiaceae</taxon>
        <taxon>Nocardia</taxon>
    </lineage>
</organism>
<proteinExistence type="predicted"/>
<dbReference type="KEGG" id="nfr:ERS450000_02558"/>
<gene>
    <name evidence="2" type="ORF">ERS450000_02558</name>
</gene>
<dbReference type="SUPFAM" id="SSF109854">
    <property type="entry name" value="DinB/YfiT-like putative metalloenzymes"/>
    <property type="match status" value="1"/>
</dbReference>
<dbReference type="InterPro" id="IPR024775">
    <property type="entry name" value="DinB-like"/>
</dbReference>
<dbReference type="RefSeq" id="WP_060592704.1">
    <property type="nucleotide sequence ID" value="NZ_CP031418.1"/>
</dbReference>
<sequence length="191" mass="20499">MAIVPDVKDWTWVLERPCPECGYDGGKVGYDEVPDAARAAAARVRAALDRPDARRRPTESTWSPLEYAAHVRDVCRIFAFRIAVATGGPAADPHVAAFDPGEAAPAGAVPTFTNWDQDATAVADRYDRQDPAVVAAELTDAAERVAAAFAAVPPDARGRTARRGDGALFTVDGLARYFLHDLVHHAHDVRG</sequence>
<evidence type="ECO:0000313" key="2">
    <source>
        <dbReference type="EMBL" id="CRY77727.1"/>
    </source>
</evidence>
<feature type="domain" description="DinB-like" evidence="1">
    <location>
        <begin position="36"/>
        <end position="187"/>
    </location>
</feature>
<reference evidence="3" key="1">
    <citation type="submission" date="2015-03" db="EMBL/GenBank/DDBJ databases">
        <authorList>
            <consortium name="Pathogen Informatics"/>
        </authorList>
    </citation>
    <scope>NUCLEOTIDE SEQUENCE [LARGE SCALE GENOMIC DNA]</scope>
    <source>
        <strain evidence="3">NCTC11134</strain>
    </source>
</reference>
<evidence type="ECO:0000313" key="3">
    <source>
        <dbReference type="Proteomes" id="UP000057820"/>
    </source>
</evidence>
<dbReference type="Pfam" id="PF12867">
    <property type="entry name" value="DinB_2"/>
    <property type="match status" value="1"/>
</dbReference>
<dbReference type="Proteomes" id="UP000057820">
    <property type="component" value="Chromosome 1"/>
</dbReference>
<evidence type="ECO:0000259" key="1">
    <source>
        <dbReference type="Pfam" id="PF12867"/>
    </source>
</evidence>
<protein>
    <submittedName>
        <fullName evidence="2">DinB superfamily</fullName>
    </submittedName>
</protein>
<dbReference type="InterPro" id="IPR034660">
    <property type="entry name" value="DinB/YfiT-like"/>
</dbReference>